<dbReference type="AlphaFoldDB" id="A0A345HEK9"/>
<accession>A0A345HEK9</accession>
<dbReference type="Proteomes" id="UP000253951">
    <property type="component" value="Chromosome"/>
</dbReference>
<dbReference type="KEGG" id="fat:DVK85_12565"/>
<evidence type="ECO:0000313" key="3">
    <source>
        <dbReference type="Proteomes" id="UP000253951"/>
    </source>
</evidence>
<feature type="transmembrane region" description="Helical" evidence="1">
    <location>
        <begin position="84"/>
        <end position="104"/>
    </location>
</feature>
<organism evidence="2 3">
    <name type="scientific">Flavobacterium arcticum</name>
    <dbReference type="NCBI Taxonomy" id="1784713"/>
    <lineage>
        <taxon>Bacteria</taxon>
        <taxon>Pseudomonadati</taxon>
        <taxon>Bacteroidota</taxon>
        <taxon>Flavobacteriia</taxon>
        <taxon>Flavobacteriales</taxon>
        <taxon>Flavobacteriaceae</taxon>
        <taxon>Flavobacterium</taxon>
    </lineage>
</organism>
<gene>
    <name evidence="2" type="ORF">DVK85_12565</name>
</gene>
<keyword evidence="3" id="KW-1185">Reference proteome</keyword>
<dbReference type="RefSeq" id="WP_114678777.1">
    <property type="nucleotide sequence ID" value="NZ_CP031188.1"/>
</dbReference>
<evidence type="ECO:0000313" key="2">
    <source>
        <dbReference type="EMBL" id="AXG75019.1"/>
    </source>
</evidence>
<feature type="transmembrane region" description="Helical" evidence="1">
    <location>
        <begin position="46"/>
        <end position="72"/>
    </location>
</feature>
<dbReference type="InterPro" id="IPR024294">
    <property type="entry name" value="DUF3810"/>
</dbReference>
<evidence type="ECO:0000256" key="1">
    <source>
        <dbReference type="SAM" id="Phobius"/>
    </source>
</evidence>
<sequence>MKKKKILTLFFIAQIIIVNILSLFPDFVEKYYSNGLYPYIAATSRAIFGIFGFSIGDIIYGIVIIMIIRWLWRKRKTWRKQWKVNLLTVGSGLSIFYFLFYFLWAVNYHRVPLNEKMGIDKKYTPEELISFTKKLIDKTNALQLQIMHNDSLKVVTPYSVEEIYTLSPNGYKELSKQFSYFNFKRESLKSSLISTPLSYMGFGGYLNPFTNEAQVNYNLPLYNLPTTSCHEMSHQLGYASESEANFIGFMTSIKNKDIYFQYSGYSFALKYCLRSIKKIDEDKMESLLPLINKGVLLNFEESDHFREQYQSFIETFFKYFYDNYLKLNHQKDGLETYSKFVGLLVNYYSDKDL</sequence>
<dbReference type="Pfam" id="PF12725">
    <property type="entry name" value="DUF3810"/>
    <property type="match status" value="1"/>
</dbReference>
<dbReference type="EMBL" id="CP031188">
    <property type="protein sequence ID" value="AXG75019.1"/>
    <property type="molecule type" value="Genomic_DNA"/>
</dbReference>
<protein>
    <submittedName>
        <fullName evidence="2">DUF3810 domain-containing protein</fullName>
    </submittedName>
</protein>
<reference evidence="2 3" key="1">
    <citation type="submission" date="2018-07" db="EMBL/GenBank/DDBJ databases">
        <title>Complete genome sequence of Flavobacterium arcticum type strain SM1502T.</title>
        <authorList>
            <person name="Li Y."/>
            <person name="Li D.-D."/>
        </authorList>
    </citation>
    <scope>NUCLEOTIDE SEQUENCE [LARGE SCALE GENOMIC DNA]</scope>
    <source>
        <strain evidence="2 3">SM1502</strain>
    </source>
</reference>
<keyword evidence="1" id="KW-0812">Transmembrane</keyword>
<dbReference type="OrthoDB" id="1048788at2"/>
<keyword evidence="1" id="KW-0472">Membrane</keyword>
<proteinExistence type="predicted"/>
<name>A0A345HEK9_9FLAO</name>
<keyword evidence="1" id="KW-1133">Transmembrane helix</keyword>